<sequence length="228" mass="26685">MKGNIDLSVGVVAKLVFLYLTRPPPRCKFIQRELDISSATIVDYFSFIREVFIYWASKNSEVIGGEGKIVEIDEAKIGKRKYNKGRYLEGQWVFGGIERGSRKFFMVAVEDRSLQTLLSIIRDKIRPNTTIHTDGWKSYDCLDENSYSHLTVNHSVNFVDPHTGTHTQNVERMWLEVRKLVPRFGRKKTHYEGYLSECLFIMRHRDHRTRFHAFWKLAGELYPGLPHE</sequence>
<evidence type="ECO:0000313" key="3">
    <source>
        <dbReference type="Proteomes" id="UP001162156"/>
    </source>
</evidence>
<dbReference type="InterPro" id="IPR024445">
    <property type="entry name" value="Tnp_ISXO2-like"/>
</dbReference>
<comment type="caution">
    <text evidence="2">The sequence shown here is derived from an EMBL/GenBank/DDBJ whole genome shotgun (WGS) entry which is preliminary data.</text>
</comment>
<evidence type="ECO:0000259" key="1">
    <source>
        <dbReference type="SMART" id="SM01126"/>
    </source>
</evidence>
<feature type="domain" description="ISXO2-like transposase" evidence="1">
    <location>
        <begin position="62"/>
        <end position="205"/>
    </location>
</feature>
<dbReference type="EMBL" id="JANEYF010000465">
    <property type="protein sequence ID" value="KAJ8969754.1"/>
    <property type="molecule type" value="Genomic_DNA"/>
</dbReference>
<gene>
    <name evidence="2" type="ORF">NQ314_001591</name>
</gene>
<name>A0AAV8ZRI8_9CUCU</name>
<proteinExistence type="predicted"/>
<dbReference type="InterPro" id="IPR053164">
    <property type="entry name" value="IS1016-like_transposase"/>
</dbReference>
<organism evidence="2 3">
    <name type="scientific">Rhamnusium bicolor</name>
    <dbReference type="NCBI Taxonomy" id="1586634"/>
    <lineage>
        <taxon>Eukaryota</taxon>
        <taxon>Metazoa</taxon>
        <taxon>Ecdysozoa</taxon>
        <taxon>Arthropoda</taxon>
        <taxon>Hexapoda</taxon>
        <taxon>Insecta</taxon>
        <taxon>Pterygota</taxon>
        <taxon>Neoptera</taxon>
        <taxon>Endopterygota</taxon>
        <taxon>Coleoptera</taxon>
        <taxon>Polyphaga</taxon>
        <taxon>Cucujiformia</taxon>
        <taxon>Chrysomeloidea</taxon>
        <taxon>Cerambycidae</taxon>
        <taxon>Lepturinae</taxon>
        <taxon>Rhagiini</taxon>
        <taxon>Rhamnusium</taxon>
    </lineage>
</organism>
<dbReference type="Proteomes" id="UP001162156">
    <property type="component" value="Unassembled WGS sequence"/>
</dbReference>
<dbReference type="PANTHER" id="PTHR47163:SF2">
    <property type="entry name" value="SI:DKEY-17M8.2"/>
    <property type="match status" value="1"/>
</dbReference>
<dbReference type="AlphaFoldDB" id="A0AAV8ZRI8"/>
<dbReference type="PANTHER" id="PTHR47163">
    <property type="entry name" value="DDE_TNP_IS1595 DOMAIN-CONTAINING PROTEIN"/>
    <property type="match status" value="1"/>
</dbReference>
<dbReference type="NCBIfam" id="NF033547">
    <property type="entry name" value="transpos_IS1595"/>
    <property type="match status" value="1"/>
</dbReference>
<dbReference type="Pfam" id="PF12762">
    <property type="entry name" value="DDE_Tnp_IS1595"/>
    <property type="match status" value="1"/>
</dbReference>
<reference evidence="2" key="1">
    <citation type="journal article" date="2023" name="Insect Mol. Biol.">
        <title>Genome sequencing provides insights into the evolution of gene families encoding plant cell wall-degrading enzymes in longhorned beetles.</title>
        <authorList>
            <person name="Shin N.R."/>
            <person name="Okamura Y."/>
            <person name="Kirsch R."/>
            <person name="Pauchet Y."/>
        </authorList>
    </citation>
    <scope>NUCLEOTIDE SEQUENCE</scope>
    <source>
        <strain evidence="2">RBIC_L_NR</strain>
    </source>
</reference>
<keyword evidence="3" id="KW-1185">Reference proteome</keyword>
<evidence type="ECO:0000313" key="2">
    <source>
        <dbReference type="EMBL" id="KAJ8969754.1"/>
    </source>
</evidence>
<dbReference type="SMART" id="SM01126">
    <property type="entry name" value="DDE_Tnp_IS1595"/>
    <property type="match status" value="1"/>
</dbReference>
<protein>
    <recommendedName>
        <fullName evidence="1">ISXO2-like transposase domain-containing protein</fullName>
    </recommendedName>
</protein>
<accession>A0AAV8ZRI8</accession>